<feature type="transmembrane region" description="Helical" evidence="1">
    <location>
        <begin position="7"/>
        <end position="24"/>
    </location>
</feature>
<proteinExistence type="predicted"/>
<keyword evidence="3" id="KW-1185">Reference proteome</keyword>
<protein>
    <submittedName>
        <fullName evidence="2">Uncharacterized protein</fullName>
    </submittedName>
</protein>
<reference evidence="2 3" key="1">
    <citation type="submission" date="2018-07" db="EMBL/GenBank/DDBJ databases">
        <title>Genome assembly of strain KB82.</title>
        <authorList>
            <person name="Kukolya J."/>
            <person name="Horvath B."/>
            <person name="Nagy I."/>
            <person name="Toth A."/>
        </authorList>
    </citation>
    <scope>NUCLEOTIDE SEQUENCE [LARGE SCALE GENOMIC DNA]</scope>
    <source>
        <strain evidence="2 3">Kb82</strain>
    </source>
</reference>
<feature type="transmembrane region" description="Helical" evidence="1">
    <location>
        <begin position="44"/>
        <end position="67"/>
    </location>
</feature>
<name>A0ABR9TED3_9FLAO</name>
<keyword evidence="1" id="KW-0472">Membrane</keyword>
<evidence type="ECO:0000256" key="1">
    <source>
        <dbReference type="SAM" id="Phobius"/>
    </source>
</evidence>
<feature type="transmembrane region" description="Helical" evidence="1">
    <location>
        <begin position="136"/>
        <end position="158"/>
    </location>
</feature>
<dbReference type="EMBL" id="PRDM01000001">
    <property type="protein sequence ID" value="MBE8723625.1"/>
    <property type="molecule type" value="Genomic_DNA"/>
</dbReference>
<sequence>MKKLHKEIIWIIILLLISYSIWNPQIILDLDSVDSTIDINIHDAYFVIASTNILILIIGVVFYFIYFLRIIFNKFKSNLINCIFLFANLLMIIIMSFCTQVIKMMVILPGTTIYPPLSSKPVVHQGNGLDILYSRFIIILVIFIVTFILVTAITLINYKRKDNHK</sequence>
<gene>
    <name evidence="2" type="ORF">C4F50_01620</name>
</gene>
<keyword evidence="1" id="KW-0812">Transmembrane</keyword>
<feature type="transmembrane region" description="Helical" evidence="1">
    <location>
        <begin position="79"/>
        <end position="102"/>
    </location>
</feature>
<evidence type="ECO:0000313" key="2">
    <source>
        <dbReference type="EMBL" id="MBE8723625.1"/>
    </source>
</evidence>
<dbReference type="Proteomes" id="UP000640614">
    <property type="component" value="Unassembled WGS sequence"/>
</dbReference>
<accession>A0ABR9TED3</accession>
<comment type="caution">
    <text evidence="2">The sequence shown here is derived from an EMBL/GenBank/DDBJ whole genome shotgun (WGS) entry which is preliminary data.</text>
</comment>
<organism evidence="2 3">
    <name type="scientific">Flavobacterium hungaricum</name>
    <dbReference type="NCBI Taxonomy" id="2082725"/>
    <lineage>
        <taxon>Bacteria</taxon>
        <taxon>Pseudomonadati</taxon>
        <taxon>Bacteroidota</taxon>
        <taxon>Flavobacteriia</taxon>
        <taxon>Flavobacteriales</taxon>
        <taxon>Flavobacteriaceae</taxon>
        <taxon>Flavobacterium</taxon>
    </lineage>
</organism>
<evidence type="ECO:0000313" key="3">
    <source>
        <dbReference type="Proteomes" id="UP000640614"/>
    </source>
</evidence>
<keyword evidence="1" id="KW-1133">Transmembrane helix</keyword>